<dbReference type="InterPro" id="IPR001584">
    <property type="entry name" value="Integrase_cat-core"/>
</dbReference>
<gene>
    <name evidence="5" type="ORF">A3Q29_22130</name>
</gene>
<dbReference type="NCBIfam" id="NF033587">
    <property type="entry name" value="transpos_IS6"/>
    <property type="match status" value="1"/>
</dbReference>
<feature type="non-terminal residue" evidence="5">
    <location>
        <position position="1"/>
    </location>
</feature>
<dbReference type="InterPro" id="IPR032874">
    <property type="entry name" value="DDE_dom"/>
</dbReference>
<dbReference type="Proteomes" id="UP000179588">
    <property type="component" value="Unassembled WGS sequence"/>
</dbReference>
<reference evidence="5 6" key="1">
    <citation type="submission" date="2016-03" db="EMBL/GenBank/DDBJ databases">
        <title>Genome sequence of Providencia stuartii strain, isolated from the salivary glands of larval Lucilia sericata.</title>
        <authorList>
            <person name="Yuan Y."/>
            <person name="Zhang Y."/>
            <person name="Fu S."/>
            <person name="Crippen T.L."/>
            <person name="Visi D."/>
            <person name="Benbow M.E."/>
            <person name="Allen M."/>
            <person name="Tomberlin J.K."/>
            <person name="Sze S.-H."/>
            <person name="Tarone A.M."/>
        </authorList>
    </citation>
    <scope>NUCLEOTIDE SEQUENCE [LARGE SCALE GENOMIC DNA]</scope>
    <source>
        <strain evidence="5 6">Crippen</strain>
    </source>
</reference>
<dbReference type="GO" id="GO:0032196">
    <property type="term" value="P:transposition"/>
    <property type="evidence" value="ECO:0007669"/>
    <property type="project" value="UniProtKB-KW"/>
</dbReference>
<evidence type="ECO:0000313" key="5">
    <source>
        <dbReference type="EMBL" id="OHT25573.1"/>
    </source>
</evidence>
<dbReference type="InterPro" id="IPR047930">
    <property type="entry name" value="Transpos_IS6"/>
</dbReference>
<keyword evidence="2" id="KW-0238">DNA-binding</keyword>
<evidence type="ECO:0000256" key="3">
    <source>
        <dbReference type="ARBA" id="ARBA00023172"/>
    </source>
</evidence>
<proteinExistence type="predicted"/>
<evidence type="ECO:0000256" key="1">
    <source>
        <dbReference type="ARBA" id="ARBA00022578"/>
    </source>
</evidence>
<name>A0A1S1HW82_PROST</name>
<sequence length="180" mass="21446">KYQFIRAVSSWQLDETYVKVNGKWFYLYRAIDKNGETLDIYFSPKRNRYAAYDFLKRVLKSYPAERQPKTLNTDKHAAYGYAIARLIKEGKLREDVQQRQIKILNNRIESDHAPIKKLIVATGGFKIAKRAWATIQGFETLRKLNKGQFDEWLRRDEPEFRVRERSTFMNRLFNVEMVLA</sequence>
<dbReference type="InterPro" id="IPR052183">
    <property type="entry name" value="IS_Transposase"/>
</dbReference>
<feature type="domain" description="Integrase catalytic" evidence="4">
    <location>
        <begin position="3"/>
        <end position="166"/>
    </location>
</feature>
<evidence type="ECO:0000256" key="2">
    <source>
        <dbReference type="ARBA" id="ARBA00023125"/>
    </source>
</evidence>
<keyword evidence="1" id="KW-0815">Transposition</keyword>
<dbReference type="AlphaFoldDB" id="A0A1S1HW82"/>
<keyword evidence="6" id="KW-1185">Reference proteome</keyword>
<dbReference type="Pfam" id="PF13610">
    <property type="entry name" value="DDE_Tnp_IS240"/>
    <property type="match status" value="1"/>
</dbReference>
<dbReference type="PANTHER" id="PTHR35528">
    <property type="entry name" value="BLL1675 PROTEIN"/>
    <property type="match status" value="1"/>
</dbReference>
<accession>A0A1S1HW82</accession>
<keyword evidence="3" id="KW-0233">DNA recombination</keyword>
<evidence type="ECO:0000259" key="4">
    <source>
        <dbReference type="PROSITE" id="PS50994"/>
    </source>
</evidence>
<organism evidence="5 6">
    <name type="scientific">Providencia stuartii</name>
    <dbReference type="NCBI Taxonomy" id="588"/>
    <lineage>
        <taxon>Bacteria</taxon>
        <taxon>Pseudomonadati</taxon>
        <taxon>Pseudomonadota</taxon>
        <taxon>Gammaproteobacteria</taxon>
        <taxon>Enterobacterales</taxon>
        <taxon>Morganellaceae</taxon>
        <taxon>Providencia</taxon>
    </lineage>
</organism>
<dbReference type="EMBL" id="LVIE01000022">
    <property type="protein sequence ID" value="OHT25573.1"/>
    <property type="molecule type" value="Genomic_DNA"/>
</dbReference>
<comment type="caution">
    <text evidence="5">The sequence shown here is derived from an EMBL/GenBank/DDBJ whole genome shotgun (WGS) entry which is preliminary data.</text>
</comment>
<evidence type="ECO:0000313" key="6">
    <source>
        <dbReference type="Proteomes" id="UP000179588"/>
    </source>
</evidence>
<dbReference type="GO" id="GO:0003677">
    <property type="term" value="F:DNA binding"/>
    <property type="evidence" value="ECO:0007669"/>
    <property type="project" value="UniProtKB-KW"/>
</dbReference>
<dbReference type="PANTHER" id="PTHR35528:SF3">
    <property type="entry name" value="BLL1675 PROTEIN"/>
    <property type="match status" value="1"/>
</dbReference>
<protein>
    <submittedName>
        <fullName evidence="5">Transposase</fullName>
    </submittedName>
</protein>
<dbReference type="PROSITE" id="PS50994">
    <property type="entry name" value="INTEGRASE"/>
    <property type="match status" value="1"/>
</dbReference>
<dbReference type="GO" id="GO:0006310">
    <property type="term" value="P:DNA recombination"/>
    <property type="evidence" value="ECO:0007669"/>
    <property type="project" value="UniProtKB-KW"/>
</dbReference>
<dbReference type="GO" id="GO:0015074">
    <property type="term" value="P:DNA integration"/>
    <property type="evidence" value="ECO:0007669"/>
    <property type="project" value="InterPro"/>
</dbReference>